<keyword evidence="1" id="KW-1133">Transmembrane helix</keyword>
<sequence>MRSRQRQQGVTAIEYALLVALIALAVLGALSATGLDNGRIWSIWTGTFLQAIGAGG</sequence>
<comment type="caution">
    <text evidence="2">The sequence shown here is derived from an EMBL/GenBank/DDBJ whole genome shotgun (WGS) entry which is preliminary data.</text>
</comment>
<keyword evidence="3" id="KW-1185">Reference proteome</keyword>
<keyword evidence="1" id="KW-0812">Transmembrane</keyword>
<accession>A0ABU1WQB4</accession>
<dbReference type="InterPro" id="IPR007047">
    <property type="entry name" value="Flp_Fap"/>
</dbReference>
<keyword evidence="1" id="KW-0472">Membrane</keyword>
<dbReference type="Pfam" id="PF04964">
    <property type="entry name" value="Flp_Fap"/>
    <property type="match status" value="1"/>
</dbReference>
<evidence type="ECO:0000256" key="1">
    <source>
        <dbReference type="SAM" id="Phobius"/>
    </source>
</evidence>
<evidence type="ECO:0000313" key="2">
    <source>
        <dbReference type="EMBL" id="MDR7151489.1"/>
    </source>
</evidence>
<reference evidence="2 3" key="1">
    <citation type="submission" date="2023-07" db="EMBL/GenBank/DDBJ databases">
        <title>Sorghum-associated microbial communities from plants grown in Nebraska, USA.</title>
        <authorList>
            <person name="Schachtman D."/>
        </authorList>
    </citation>
    <scope>NUCLEOTIDE SEQUENCE [LARGE SCALE GENOMIC DNA]</scope>
    <source>
        <strain evidence="2 3">4249</strain>
    </source>
</reference>
<proteinExistence type="predicted"/>
<feature type="transmembrane region" description="Helical" evidence="1">
    <location>
        <begin position="12"/>
        <end position="32"/>
    </location>
</feature>
<organism evidence="2 3">
    <name type="scientific">Hydrogenophaga palleronii</name>
    <dbReference type="NCBI Taxonomy" id="65655"/>
    <lineage>
        <taxon>Bacteria</taxon>
        <taxon>Pseudomonadati</taxon>
        <taxon>Pseudomonadota</taxon>
        <taxon>Betaproteobacteria</taxon>
        <taxon>Burkholderiales</taxon>
        <taxon>Comamonadaceae</taxon>
        <taxon>Hydrogenophaga</taxon>
    </lineage>
</organism>
<gene>
    <name evidence="2" type="ORF">J2W49_003465</name>
</gene>
<dbReference type="EMBL" id="JAVDWU010000007">
    <property type="protein sequence ID" value="MDR7151489.1"/>
    <property type="molecule type" value="Genomic_DNA"/>
</dbReference>
<protein>
    <submittedName>
        <fullName evidence="2">Flp pilus assembly pilin Flp</fullName>
    </submittedName>
</protein>
<dbReference type="Proteomes" id="UP001265700">
    <property type="component" value="Unassembled WGS sequence"/>
</dbReference>
<dbReference type="RefSeq" id="WP_310318959.1">
    <property type="nucleotide sequence ID" value="NZ_JAVDWU010000007.1"/>
</dbReference>
<name>A0ABU1WQB4_9BURK</name>
<evidence type="ECO:0000313" key="3">
    <source>
        <dbReference type="Proteomes" id="UP001265700"/>
    </source>
</evidence>